<protein>
    <submittedName>
        <fullName evidence="7">Uncharacterized protein</fullName>
    </submittedName>
</protein>
<keyword evidence="4" id="KW-0833">Ubl conjugation pathway</keyword>
<dbReference type="InterPro" id="IPR019775">
    <property type="entry name" value="WD40_repeat_CS"/>
</dbReference>
<evidence type="ECO:0000256" key="6">
    <source>
        <dbReference type="PROSITE-ProRule" id="PRU00221"/>
    </source>
</evidence>
<keyword evidence="8" id="KW-1185">Reference proteome</keyword>
<dbReference type="GO" id="GO:0030674">
    <property type="term" value="F:protein-macromolecule adaptor activity"/>
    <property type="evidence" value="ECO:0007669"/>
    <property type="project" value="TreeGrafter"/>
</dbReference>
<comment type="similarity">
    <text evidence="5">Belongs to the WD repeat cdt2 family.</text>
</comment>
<feature type="repeat" description="WD" evidence="6">
    <location>
        <begin position="382"/>
        <end position="404"/>
    </location>
</feature>
<dbReference type="InterPro" id="IPR051865">
    <property type="entry name" value="WD-repeat_CDT2_adapter"/>
</dbReference>
<dbReference type="PANTHER" id="PTHR22852">
    <property type="entry name" value="LETHAL 2 DENTICLELESS PROTEIN RETINOIC ACID-REGULATED NUCLEAR MATRIX-ASSOCIATED PROTEIN"/>
    <property type="match status" value="1"/>
</dbReference>
<dbReference type="InterPro" id="IPR001680">
    <property type="entry name" value="WD40_rpt"/>
</dbReference>
<dbReference type="PROSITE" id="PS00678">
    <property type="entry name" value="WD_REPEATS_1"/>
    <property type="match status" value="2"/>
</dbReference>
<keyword evidence="3" id="KW-0677">Repeat</keyword>
<dbReference type="InterPro" id="IPR036322">
    <property type="entry name" value="WD40_repeat_dom_sf"/>
</dbReference>
<reference evidence="7" key="1">
    <citation type="journal article" date="2022" name="Proc. Natl. Acad. Sci. U.S.A.">
        <title>Life cycle and functional genomics of the unicellular red alga Galdieria for elucidating algal and plant evolution and industrial use.</title>
        <authorList>
            <person name="Hirooka S."/>
            <person name="Itabashi T."/>
            <person name="Ichinose T.M."/>
            <person name="Onuma R."/>
            <person name="Fujiwara T."/>
            <person name="Yamashita S."/>
            <person name="Jong L.W."/>
            <person name="Tomita R."/>
            <person name="Iwane A.H."/>
            <person name="Miyagishima S.Y."/>
        </authorList>
    </citation>
    <scope>NUCLEOTIDE SEQUENCE</scope>
    <source>
        <strain evidence="7">NBRC 102759</strain>
    </source>
</reference>
<dbReference type="Gene3D" id="2.130.10.10">
    <property type="entry name" value="YVTN repeat-like/Quinoprotein amine dehydrogenase"/>
    <property type="match status" value="2"/>
</dbReference>
<gene>
    <name evidence="7" type="ORF">GpartN1_g250.t1</name>
</gene>
<sequence length="521" mass="58869">MRTSSTLRTLFSRELERLSRIEHDTLYRMKSYEILKTFWTSRRYSCEFVNNDNVPVPLFAVEFSRTAGAGQIIATCDEDGYVTLIDTSKSSSFGTRENGWCSADFRRNIVGNRKEFGSIPHESTSDVPIVSFQVHENAIFSLCWLGLQDQWIATASGDQKVKVFDVNRHTIVNTLVGHLGSIKTIKEKHMTDGKVLASASRDGNVMLWDTRCQGLCNQETGDLVLRPVLILKDAHRKEMNIPYKRENITKRARYTIHQKKNSMKQNIPHGVTGLVFAPFNDSSFLYTSGAVDGAVKLWDLRKPNSKHYPAEALTTIYPGCQEGFTYRPHGISSLDITADGSNLCVSSTDSNIYLYKTGLLDRGSFMSLRGHTSSSFYIKACFSPDGHYVLSGSADSHAYVWDIKPSSSHPVKANFPSLRLPAHKNEVTDVAWCKVDTKLATVGDDCQLKFWQTRNRQEEQCTVYESQYVQAETTPEEKQNSLLFELNRQVNRQLETTKPESTNTLLTYFEKPIPRCCAASH</sequence>
<comment type="caution">
    <text evidence="7">The sequence shown here is derived from an EMBL/GenBank/DDBJ whole genome shotgun (WGS) entry which is preliminary data.</text>
</comment>
<dbReference type="PROSITE" id="PS50294">
    <property type="entry name" value="WD_REPEATS_REGION"/>
    <property type="match status" value="1"/>
</dbReference>
<evidence type="ECO:0000313" key="7">
    <source>
        <dbReference type="EMBL" id="GJQ08459.1"/>
    </source>
</evidence>
<dbReference type="Pfam" id="PF00400">
    <property type="entry name" value="WD40"/>
    <property type="match status" value="6"/>
</dbReference>
<reference evidence="7" key="2">
    <citation type="submission" date="2022-01" db="EMBL/GenBank/DDBJ databases">
        <authorList>
            <person name="Hirooka S."/>
            <person name="Miyagishima S.Y."/>
        </authorList>
    </citation>
    <scope>NUCLEOTIDE SEQUENCE</scope>
    <source>
        <strain evidence="7">NBRC 102759</strain>
    </source>
</reference>
<dbReference type="GO" id="GO:0043161">
    <property type="term" value="P:proteasome-mediated ubiquitin-dependent protein catabolic process"/>
    <property type="evidence" value="ECO:0007669"/>
    <property type="project" value="TreeGrafter"/>
</dbReference>
<dbReference type="GO" id="GO:0005634">
    <property type="term" value="C:nucleus"/>
    <property type="evidence" value="ECO:0007669"/>
    <property type="project" value="TreeGrafter"/>
</dbReference>
<dbReference type="PROSITE" id="PS50082">
    <property type="entry name" value="WD_REPEATS_2"/>
    <property type="match status" value="4"/>
</dbReference>
<feature type="repeat" description="WD" evidence="6">
    <location>
        <begin position="175"/>
        <end position="211"/>
    </location>
</feature>
<proteinExistence type="inferred from homology"/>
<dbReference type="PANTHER" id="PTHR22852:SF0">
    <property type="entry name" value="DENTICLELESS PROTEIN HOMOLOG"/>
    <property type="match status" value="1"/>
</dbReference>
<name>A0A9C7PQ36_9RHOD</name>
<feature type="repeat" description="WD" evidence="6">
    <location>
        <begin position="279"/>
        <end position="308"/>
    </location>
</feature>
<dbReference type="OrthoDB" id="2096344at2759"/>
<dbReference type="PRINTS" id="PR00320">
    <property type="entry name" value="GPROTEINBRPT"/>
</dbReference>
<dbReference type="AlphaFoldDB" id="A0A9C7PQ36"/>
<evidence type="ECO:0000256" key="1">
    <source>
        <dbReference type="ARBA" id="ARBA00004906"/>
    </source>
</evidence>
<evidence type="ECO:0000256" key="3">
    <source>
        <dbReference type="ARBA" id="ARBA00022737"/>
    </source>
</evidence>
<dbReference type="SMART" id="SM00320">
    <property type="entry name" value="WD40"/>
    <property type="match status" value="7"/>
</dbReference>
<dbReference type="EMBL" id="BQMJ01000002">
    <property type="protein sequence ID" value="GJQ08459.1"/>
    <property type="molecule type" value="Genomic_DNA"/>
</dbReference>
<evidence type="ECO:0000256" key="5">
    <source>
        <dbReference type="ARBA" id="ARBA00038344"/>
    </source>
</evidence>
<evidence type="ECO:0000256" key="4">
    <source>
        <dbReference type="ARBA" id="ARBA00022786"/>
    </source>
</evidence>
<feature type="repeat" description="WD" evidence="6">
    <location>
        <begin position="420"/>
        <end position="461"/>
    </location>
</feature>
<dbReference type="SUPFAM" id="SSF50978">
    <property type="entry name" value="WD40 repeat-like"/>
    <property type="match status" value="1"/>
</dbReference>
<organism evidence="7 8">
    <name type="scientific">Galdieria partita</name>
    <dbReference type="NCBI Taxonomy" id="83374"/>
    <lineage>
        <taxon>Eukaryota</taxon>
        <taxon>Rhodophyta</taxon>
        <taxon>Bangiophyceae</taxon>
        <taxon>Galdieriales</taxon>
        <taxon>Galdieriaceae</taxon>
        <taxon>Galdieria</taxon>
    </lineage>
</organism>
<evidence type="ECO:0000256" key="2">
    <source>
        <dbReference type="ARBA" id="ARBA00022574"/>
    </source>
</evidence>
<dbReference type="InterPro" id="IPR015943">
    <property type="entry name" value="WD40/YVTN_repeat-like_dom_sf"/>
</dbReference>
<evidence type="ECO:0000313" key="8">
    <source>
        <dbReference type="Proteomes" id="UP001061958"/>
    </source>
</evidence>
<dbReference type="Proteomes" id="UP001061958">
    <property type="component" value="Unassembled WGS sequence"/>
</dbReference>
<keyword evidence="2 6" id="KW-0853">WD repeat</keyword>
<accession>A0A9C7PQ36</accession>
<comment type="pathway">
    <text evidence="1">Protein modification; protein ubiquitination.</text>
</comment>
<dbReference type="InterPro" id="IPR020472">
    <property type="entry name" value="WD40_PAC1"/>
</dbReference>